<dbReference type="EMBL" id="DSLA01000071">
    <property type="protein sequence ID" value="HEH35397.1"/>
    <property type="molecule type" value="Genomic_DNA"/>
</dbReference>
<keyword evidence="2 5" id="KW-0812">Transmembrane</keyword>
<comment type="caution">
    <text evidence="6">The sequence shown here is derived from an EMBL/GenBank/DDBJ whole genome shotgun (WGS) entry which is preliminary data.</text>
</comment>
<comment type="similarity">
    <text evidence="5">Belongs to the 4-toluene sulfonate uptake permease (TSUP) (TC 2.A.102) family.</text>
</comment>
<comment type="subcellular location">
    <subcellularLocation>
        <location evidence="5">Cell membrane</location>
        <topology evidence="5">Multi-pass membrane protein</topology>
    </subcellularLocation>
    <subcellularLocation>
        <location evidence="1">Membrane</location>
        <topology evidence="1">Multi-pass membrane protein</topology>
    </subcellularLocation>
</comment>
<keyword evidence="4 5" id="KW-0472">Membrane</keyword>
<evidence type="ECO:0000256" key="2">
    <source>
        <dbReference type="ARBA" id="ARBA00022692"/>
    </source>
</evidence>
<protein>
    <recommendedName>
        <fullName evidence="5">Probable membrane transporter protein</fullName>
    </recommendedName>
</protein>
<dbReference type="Pfam" id="PF01925">
    <property type="entry name" value="TauE"/>
    <property type="match status" value="1"/>
</dbReference>
<evidence type="ECO:0000256" key="5">
    <source>
        <dbReference type="RuleBase" id="RU363041"/>
    </source>
</evidence>
<evidence type="ECO:0000256" key="1">
    <source>
        <dbReference type="ARBA" id="ARBA00004141"/>
    </source>
</evidence>
<dbReference type="InterPro" id="IPR002781">
    <property type="entry name" value="TM_pro_TauE-like"/>
</dbReference>
<dbReference type="GO" id="GO:0005886">
    <property type="term" value="C:plasma membrane"/>
    <property type="evidence" value="ECO:0007669"/>
    <property type="project" value="UniProtKB-SubCell"/>
</dbReference>
<dbReference type="PANTHER" id="PTHR43483">
    <property type="entry name" value="MEMBRANE TRANSPORTER PROTEIN HI_0806-RELATED"/>
    <property type="match status" value="1"/>
</dbReference>
<dbReference type="PANTHER" id="PTHR43483:SF3">
    <property type="entry name" value="MEMBRANE TRANSPORTER PROTEIN HI_0806-RELATED"/>
    <property type="match status" value="1"/>
</dbReference>
<feature type="transmembrane region" description="Helical" evidence="5">
    <location>
        <begin position="101"/>
        <end position="119"/>
    </location>
</feature>
<keyword evidence="5" id="KW-1003">Cell membrane</keyword>
<name>A0A7J2TIJ2_ARCFL</name>
<dbReference type="AlphaFoldDB" id="A0A7J2TIJ2"/>
<gene>
    <name evidence="6" type="ORF">ENP88_04470</name>
</gene>
<feature type="transmembrane region" description="Helical" evidence="5">
    <location>
        <begin position="226"/>
        <end position="243"/>
    </location>
</feature>
<evidence type="ECO:0000256" key="4">
    <source>
        <dbReference type="ARBA" id="ARBA00023136"/>
    </source>
</evidence>
<reference evidence="6" key="1">
    <citation type="journal article" date="2020" name="mSystems">
        <title>Genome- and Community-Level Interaction Insights into Carbon Utilization and Element Cycling Functions of Hydrothermarchaeota in Hydrothermal Sediment.</title>
        <authorList>
            <person name="Zhou Z."/>
            <person name="Liu Y."/>
            <person name="Xu W."/>
            <person name="Pan J."/>
            <person name="Luo Z.H."/>
            <person name="Li M."/>
        </authorList>
    </citation>
    <scope>NUCLEOTIDE SEQUENCE [LARGE SCALE GENOMIC DNA]</scope>
    <source>
        <strain evidence="6">SpSt-26</strain>
    </source>
</reference>
<keyword evidence="3 5" id="KW-1133">Transmembrane helix</keyword>
<accession>A0A7J2TIJ2</accession>
<feature type="transmembrane region" description="Helical" evidence="5">
    <location>
        <begin position="71"/>
        <end position="89"/>
    </location>
</feature>
<evidence type="ECO:0000256" key="3">
    <source>
        <dbReference type="ARBA" id="ARBA00022989"/>
    </source>
</evidence>
<feature type="transmembrane region" description="Helical" evidence="5">
    <location>
        <begin position="249"/>
        <end position="267"/>
    </location>
</feature>
<evidence type="ECO:0000313" key="6">
    <source>
        <dbReference type="EMBL" id="HEH35397.1"/>
    </source>
</evidence>
<feature type="transmembrane region" description="Helical" evidence="5">
    <location>
        <begin position="279"/>
        <end position="298"/>
    </location>
</feature>
<sequence length="299" mass="32851">MVEIILFSLVALLIAFFTSPAGLSGAFLLLPFQVSVLGFTSPSVSATNLVYNLIAIPGGVYRYVREKRMAWPIAAITILGTIPGIFIGATLRSSYFLDPKLFKLFVGLVLLYLGLRVLISVLRPNQKMIELERKFKERANAVEKEKKIASGLPEDAVVKTRRVGIRRVEYEFWGEIFSFSPVAIFIISLLIGIIGGIYGIGGGAILAPILASFFGLPIYTVAGATLLGTLLTSIFGIFSYYLLGYPPEWKIGLSFGVGGFIGMYLGARFQKFMPEKIIRLFLSTLVLMISANYVAQFFV</sequence>
<proteinExistence type="inferred from homology"/>
<organism evidence="6">
    <name type="scientific">Archaeoglobus fulgidus</name>
    <dbReference type="NCBI Taxonomy" id="2234"/>
    <lineage>
        <taxon>Archaea</taxon>
        <taxon>Methanobacteriati</taxon>
        <taxon>Methanobacteriota</taxon>
        <taxon>Archaeoglobi</taxon>
        <taxon>Archaeoglobales</taxon>
        <taxon>Archaeoglobaceae</taxon>
        <taxon>Archaeoglobus</taxon>
    </lineage>
</organism>